<reference evidence="2" key="1">
    <citation type="journal article" date="2023" name="Int. J. Syst. Evol. Microbiol.">
        <title>Collibacillus ludicampi gen. nov., sp. nov., a new soil bacterium of the family Alicyclobacillaceae.</title>
        <authorList>
            <person name="Jojima T."/>
            <person name="Ioku Y."/>
            <person name="Fukuta Y."/>
            <person name="Shirasaka N."/>
            <person name="Matsumura Y."/>
            <person name="Mori M."/>
        </authorList>
    </citation>
    <scope>NUCLEOTIDE SEQUENCE</scope>
    <source>
        <strain evidence="2">TP075</strain>
    </source>
</reference>
<dbReference type="EMBL" id="BOQE01000001">
    <property type="protein sequence ID" value="GIM45221.1"/>
    <property type="molecule type" value="Genomic_DNA"/>
</dbReference>
<dbReference type="RefSeq" id="WP_282198440.1">
    <property type="nucleotide sequence ID" value="NZ_BOQE01000001.1"/>
</dbReference>
<keyword evidence="1" id="KW-0812">Transmembrane</keyword>
<proteinExistence type="predicted"/>
<evidence type="ECO:0000313" key="3">
    <source>
        <dbReference type="Proteomes" id="UP001057291"/>
    </source>
</evidence>
<gene>
    <name evidence="2" type="ORF">DNHGIG_07700</name>
</gene>
<accession>A0AAV4LBY5</accession>
<name>A0AAV4LBY5_9BACL</name>
<evidence type="ECO:0000313" key="2">
    <source>
        <dbReference type="EMBL" id="GIM45221.1"/>
    </source>
</evidence>
<evidence type="ECO:0000256" key="1">
    <source>
        <dbReference type="SAM" id="Phobius"/>
    </source>
</evidence>
<keyword evidence="1" id="KW-1133">Transmembrane helix</keyword>
<dbReference type="AlphaFoldDB" id="A0AAV4LBY5"/>
<comment type="caution">
    <text evidence="2">The sequence shown here is derived from an EMBL/GenBank/DDBJ whole genome shotgun (WGS) entry which is preliminary data.</text>
</comment>
<organism evidence="2 3">
    <name type="scientific">Collibacillus ludicampi</name>
    <dbReference type="NCBI Taxonomy" id="2771369"/>
    <lineage>
        <taxon>Bacteria</taxon>
        <taxon>Bacillati</taxon>
        <taxon>Bacillota</taxon>
        <taxon>Bacilli</taxon>
        <taxon>Bacillales</taxon>
        <taxon>Alicyclobacillaceae</taxon>
        <taxon>Collibacillus</taxon>
    </lineage>
</organism>
<keyword evidence="1" id="KW-0472">Membrane</keyword>
<protein>
    <submittedName>
        <fullName evidence="2">Uncharacterized protein</fullName>
    </submittedName>
</protein>
<keyword evidence="3" id="KW-1185">Reference proteome</keyword>
<sequence length="104" mass="11203">MTPTIYISGAVLMEGSKDYGSGTLPPVQKAAIDMTQYIADSIVRSICEVSTKLGIWLIHVSPDIMLIFCMGSILGMMIGSERCRRWAGFSALATMILSVVSKAV</sequence>
<feature type="transmembrane region" description="Helical" evidence="1">
    <location>
        <begin position="53"/>
        <end position="74"/>
    </location>
</feature>
<dbReference type="Proteomes" id="UP001057291">
    <property type="component" value="Unassembled WGS sequence"/>
</dbReference>